<dbReference type="EMBL" id="JEMA01000372">
    <property type="protein sequence ID" value="KYF70800.1"/>
    <property type="molecule type" value="Genomic_DNA"/>
</dbReference>
<proteinExistence type="predicted"/>
<reference evidence="1 2" key="1">
    <citation type="submission" date="2014-02" db="EMBL/GenBank/DDBJ databases">
        <title>The small core and large imbalanced accessory genome model reveals a collaborative survival strategy of Sorangium cellulosum strains in nature.</title>
        <authorList>
            <person name="Han K."/>
            <person name="Peng R."/>
            <person name="Blom J."/>
            <person name="Li Y.-Z."/>
        </authorList>
    </citation>
    <scope>NUCLEOTIDE SEQUENCE [LARGE SCALE GENOMIC DNA]</scope>
    <source>
        <strain evidence="1 2">So0008-312</strain>
    </source>
</reference>
<comment type="caution">
    <text evidence="1">The sequence shown here is derived from an EMBL/GenBank/DDBJ whole genome shotgun (WGS) entry which is preliminary data.</text>
</comment>
<evidence type="ECO:0000313" key="1">
    <source>
        <dbReference type="EMBL" id="KYF70800.1"/>
    </source>
</evidence>
<dbReference type="Proteomes" id="UP000075260">
    <property type="component" value="Unassembled WGS sequence"/>
</dbReference>
<dbReference type="AlphaFoldDB" id="A0A150QS58"/>
<accession>A0A150QS58</accession>
<protein>
    <submittedName>
        <fullName evidence="1">Uncharacterized protein</fullName>
    </submittedName>
</protein>
<gene>
    <name evidence="1" type="ORF">BE15_30280</name>
</gene>
<name>A0A150QS58_SORCE</name>
<sequence>MKTAAGCLDMPPDALQRALECRAVRTADGDIEANIGGIRAGTLGLLMRIPSSERWLATEGT</sequence>
<organism evidence="1 2">
    <name type="scientific">Sorangium cellulosum</name>
    <name type="common">Polyangium cellulosum</name>
    <dbReference type="NCBI Taxonomy" id="56"/>
    <lineage>
        <taxon>Bacteria</taxon>
        <taxon>Pseudomonadati</taxon>
        <taxon>Myxococcota</taxon>
        <taxon>Polyangia</taxon>
        <taxon>Polyangiales</taxon>
        <taxon>Polyangiaceae</taxon>
        <taxon>Sorangium</taxon>
    </lineage>
</organism>
<evidence type="ECO:0000313" key="2">
    <source>
        <dbReference type="Proteomes" id="UP000075260"/>
    </source>
</evidence>